<evidence type="ECO:0000313" key="4">
    <source>
        <dbReference type="Proteomes" id="UP001198163"/>
    </source>
</evidence>
<evidence type="ECO:0000256" key="2">
    <source>
        <dbReference type="SAM" id="SignalP"/>
    </source>
</evidence>
<dbReference type="EMBL" id="JAINWA010000003">
    <property type="protein sequence ID" value="MCD1655099.1"/>
    <property type="molecule type" value="Genomic_DNA"/>
</dbReference>
<feature type="signal peptide" evidence="2">
    <location>
        <begin position="1"/>
        <end position="27"/>
    </location>
</feature>
<organism evidence="3 4">
    <name type="scientific">Teretinema zuelzerae</name>
    <dbReference type="NCBI Taxonomy" id="156"/>
    <lineage>
        <taxon>Bacteria</taxon>
        <taxon>Pseudomonadati</taxon>
        <taxon>Spirochaetota</taxon>
        <taxon>Spirochaetia</taxon>
        <taxon>Spirochaetales</taxon>
        <taxon>Treponemataceae</taxon>
        <taxon>Teretinema</taxon>
    </lineage>
</organism>
<feature type="region of interest" description="Disordered" evidence="1">
    <location>
        <begin position="24"/>
        <end position="85"/>
    </location>
</feature>
<gene>
    <name evidence="3" type="ORF">K7J14_10350</name>
</gene>
<protein>
    <recommendedName>
        <fullName evidence="5">Outer membrane protein beta-barrel domain-containing protein</fullName>
    </recommendedName>
</protein>
<proteinExistence type="predicted"/>
<evidence type="ECO:0000313" key="3">
    <source>
        <dbReference type="EMBL" id="MCD1655099.1"/>
    </source>
</evidence>
<reference evidence="3" key="1">
    <citation type="submission" date="2021-08" db="EMBL/GenBank/DDBJ databases">
        <title>Comparative analyses of Brucepasteria parasyntrophica and Teretinema zuelzerae.</title>
        <authorList>
            <person name="Song Y."/>
            <person name="Brune A."/>
        </authorList>
    </citation>
    <scope>NUCLEOTIDE SEQUENCE</scope>
    <source>
        <strain evidence="3">DSM 1903</strain>
    </source>
</reference>
<keyword evidence="2" id="KW-0732">Signal</keyword>
<dbReference type="RefSeq" id="WP_230755901.1">
    <property type="nucleotide sequence ID" value="NZ_JAINWA010000003.1"/>
</dbReference>
<dbReference type="PROSITE" id="PS51257">
    <property type="entry name" value="PROKAR_LIPOPROTEIN"/>
    <property type="match status" value="1"/>
</dbReference>
<dbReference type="Proteomes" id="UP001198163">
    <property type="component" value="Unassembled WGS sequence"/>
</dbReference>
<keyword evidence="4" id="KW-1185">Reference proteome</keyword>
<sequence>MKRLQIIITIILIAGLALFSSCSTVPAESRGPLSDAMAQARGDEPDNTSPDSPRRRDPPRYKPNTDRGNEFPEDKNTRPPEPRADEAEPLLDAENATLSFGFRGGASPLSSGETGAGTTWQLLGGIKAESMEFLGFLGLSAVSPETGTKLDESLKGNMGFLSLGAEFRWFPLPERKWLSPWLGFSGGGFVMGWEYENPVTDGGETFTGDGVSGTVLGIPAGIKIFRGERLQFGINVSPELFLFNEFTDEGFENDVFSVRGALGIAAELTF</sequence>
<feature type="chain" id="PRO_5042142199" description="Outer membrane protein beta-barrel domain-containing protein" evidence="2">
    <location>
        <begin position="28"/>
        <end position="270"/>
    </location>
</feature>
<feature type="compositionally biased region" description="Basic and acidic residues" evidence="1">
    <location>
        <begin position="52"/>
        <end position="85"/>
    </location>
</feature>
<name>A0AAE3EKE2_9SPIR</name>
<evidence type="ECO:0008006" key="5">
    <source>
        <dbReference type="Google" id="ProtNLM"/>
    </source>
</evidence>
<accession>A0AAE3EKE2</accession>
<comment type="caution">
    <text evidence="3">The sequence shown here is derived from an EMBL/GenBank/DDBJ whole genome shotgun (WGS) entry which is preliminary data.</text>
</comment>
<dbReference type="AlphaFoldDB" id="A0AAE3EKE2"/>
<evidence type="ECO:0000256" key="1">
    <source>
        <dbReference type="SAM" id="MobiDB-lite"/>
    </source>
</evidence>